<dbReference type="EMBL" id="JABVXQ010000006">
    <property type="protein sequence ID" value="KAF6106283.1"/>
    <property type="molecule type" value="Genomic_DNA"/>
</dbReference>
<dbReference type="Proteomes" id="UP000664940">
    <property type="component" value="Unassembled WGS sequence"/>
</dbReference>
<comment type="caution">
    <text evidence="1">The sequence shown here is derived from an EMBL/GenBank/DDBJ whole genome shotgun (WGS) entry which is preliminary data.</text>
</comment>
<accession>A0A834A7G6</accession>
<name>A0A834A7G6_9CHIR</name>
<reference evidence="1 2" key="1">
    <citation type="journal article" date="2020" name="Nature">
        <title>Six reference-quality genomes reveal evolution of bat adaptations.</title>
        <authorList>
            <person name="Jebb D."/>
            <person name="Huang Z."/>
            <person name="Pippel M."/>
            <person name="Hughes G.M."/>
            <person name="Lavrichenko K."/>
            <person name="Devanna P."/>
            <person name="Winkler S."/>
            <person name="Jermiin L.S."/>
            <person name="Skirmuntt E.C."/>
            <person name="Katzourakis A."/>
            <person name="Burkitt-Gray L."/>
            <person name="Ray D.A."/>
            <person name="Sullivan K.A.M."/>
            <person name="Roscito J.G."/>
            <person name="Kirilenko B.M."/>
            <person name="Davalos L.M."/>
            <person name="Corthals A.P."/>
            <person name="Power M.L."/>
            <person name="Jones G."/>
            <person name="Ransome R.D."/>
            <person name="Dechmann D.K.N."/>
            <person name="Locatelli A.G."/>
            <person name="Puechmaille S.J."/>
            <person name="Fedrigo O."/>
            <person name="Jarvis E.D."/>
            <person name="Hiller M."/>
            <person name="Vernes S.C."/>
            <person name="Myers E.W."/>
            <person name="Teeling E.C."/>
        </authorList>
    </citation>
    <scope>NUCLEOTIDE SEQUENCE [LARGE SCALE GENOMIC DNA]</scope>
    <source>
        <strain evidence="1">Bat1K_MPI-CBG_1</strain>
    </source>
</reference>
<dbReference type="AlphaFoldDB" id="A0A834A7G6"/>
<protein>
    <submittedName>
        <fullName evidence="1">Uncharacterized protein</fullName>
    </submittedName>
</protein>
<evidence type="ECO:0000313" key="1">
    <source>
        <dbReference type="EMBL" id="KAF6106283.1"/>
    </source>
</evidence>
<gene>
    <name evidence="1" type="ORF">HJG60_017563</name>
</gene>
<evidence type="ECO:0000313" key="2">
    <source>
        <dbReference type="Proteomes" id="UP000664940"/>
    </source>
</evidence>
<sequence>MAADQGLHLYNRGGDMRLFRSPILPSSAKVAGKCMARMVSCGLEFSLPLHDSGNAFSVPLAPPRCRTRCSFGCRPAWMGSRFGTWRVCGARHHTWPSGTMSPRTSVRTARTCQPPVSLARRLKSWSPSI</sequence>
<proteinExistence type="predicted"/>
<organism evidence="1 2">
    <name type="scientific">Phyllostomus discolor</name>
    <name type="common">pale spear-nosed bat</name>
    <dbReference type="NCBI Taxonomy" id="89673"/>
    <lineage>
        <taxon>Eukaryota</taxon>
        <taxon>Metazoa</taxon>
        <taxon>Chordata</taxon>
        <taxon>Craniata</taxon>
        <taxon>Vertebrata</taxon>
        <taxon>Euteleostomi</taxon>
        <taxon>Mammalia</taxon>
        <taxon>Eutheria</taxon>
        <taxon>Laurasiatheria</taxon>
        <taxon>Chiroptera</taxon>
        <taxon>Yangochiroptera</taxon>
        <taxon>Phyllostomidae</taxon>
        <taxon>Phyllostominae</taxon>
        <taxon>Phyllostomus</taxon>
    </lineage>
</organism>